<keyword evidence="1" id="KW-1133">Transmembrane helix</keyword>
<evidence type="ECO:0000313" key="3">
    <source>
        <dbReference type="Proteomes" id="UP000515703"/>
    </source>
</evidence>
<feature type="transmembrane region" description="Helical" evidence="1">
    <location>
        <begin position="115"/>
        <end position="139"/>
    </location>
</feature>
<evidence type="ECO:0000256" key="1">
    <source>
        <dbReference type="SAM" id="Phobius"/>
    </source>
</evidence>
<keyword evidence="3" id="KW-1185">Reference proteome</keyword>
<protein>
    <submittedName>
        <fullName evidence="2">Uncharacterized protein</fullName>
    </submittedName>
</protein>
<dbReference type="EMBL" id="AP023368">
    <property type="protein sequence ID" value="BCJ99022.1"/>
    <property type="molecule type" value="Genomic_DNA"/>
</dbReference>
<keyword evidence="1" id="KW-0812">Transmembrane</keyword>
<dbReference type="KEGG" id="acht:bsdcttw_20630"/>
<evidence type="ECO:0000313" key="2">
    <source>
        <dbReference type="EMBL" id="BCJ99022.1"/>
    </source>
</evidence>
<keyword evidence="1" id="KW-0472">Membrane</keyword>
<feature type="transmembrane region" description="Helical" evidence="1">
    <location>
        <begin position="6"/>
        <end position="30"/>
    </location>
</feature>
<accession>A0A7I8DL21</accession>
<feature type="transmembrane region" description="Helical" evidence="1">
    <location>
        <begin position="51"/>
        <end position="69"/>
    </location>
</feature>
<reference evidence="2 3" key="2">
    <citation type="submission" date="2020-08" db="EMBL/GenBank/DDBJ databases">
        <authorList>
            <person name="Ueki A."/>
            <person name="Tonouchi A."/>
        </authorList>
    </citation>
    <scope>NUCLEOTIDE SEQUENCE [LARGE SCALE GENOMIC DNA]</scope>
    <source>
        <strain evidence="2 3">CTTW</strain>
    </source>
</reference>
<reference evidence="2 3" key="1">
    <citation type="submission" date="2020-08" db="EMBL/GenBank/DDBJ databases">
        <title>Draft genome sequencing of an Anaerocolumna strain isolated from anoxic soil subjected to BSD treatment.</title>
        <authorList>
            <person name="Uek A."/>
            <person name="Tonouchi A."/>
        </authorList>
    </citation>
    <scope>NUCLEOTIDE SEQUENCE [LARGE SCALE GENOMIC DNA]</scope>
    <source>
        <strain evidence="2 3">CTTW</strain>
    </source>
</reference>
<dbReference type="Proteomes" id="UP000515703">
    <property type="component" value="Chromosome"/>
</dbReference>
<feature type="transmembrane region" description="Helical" evidence="1">
    <location>
        <begin position="81"/>
        <end position="101"/>
    </location>
</feature>
<name>A0A7I8DL21_9FIRM</name>
<organism evidence="2 3">
    <name type="scientific">Anaerocolumna chitinilytica</name>
    <dbReference type="NCBI Taxonomy" id="1727145"/>
    <lineage>
        <taxon>Bacteria</taxon>
        <taxon>Bacillati</taxon>
        <taxon>Bacillota</taxon>
        <taxon>Clostridia</taxon>
        <taxon>Lachnospirales</taxon>
        <taxon>Lachnospiraceae</taxon>
        <taxon>Anaerocolumna</taxon>
    </lineage>
</organism>
<feature type="transmembrane region" description="Helical" evidence="1">
    <location>
        <begin position="145"/>
        <end position="167"/>
    </location>
</feature>
<sequence>MWFMSIYLKAGLFAGFIVGLVVVAIFLRFTKTDGDSKCKYDERQSNIRGKAYKLSFFTLMIYNVLYGFVDMTVEKPLLDTISAMVIGICLSITVNIVYCIWKDAYFSLNENPRKVLIGFGFIGIFNLVIGCINIINGTFVTNGMVNFRSCNLTCGIMFIVLFATLLAKKVRYGKGEQEAA</sequence>
<proteinExistence type="predicted"/>
<dbReference type="AlphaFoldDB" id="A0A7I8DL21"/>
<gene>
    <name evidence="2" type="ORF">bsdcttw_20630</name>
</gene>